<comment type="caution">
    <text evidence="1">The sequence shown here is derived from an EMBL/GenBank/DDBJ whole genome shotgun (WGS) entry which is preliminary data.</text>
</comment>
<reference evidence="1 2" key="1">
    <citation type="journal article" date="2019" name="Mol. Ecol. Resour.">
        <title>Chromosome-level genome assembly of Triplophysa tibetana, a fish adapted to the harsh high-altitude environment of the Tibetan Plateau.</title>
        <authorList>
            <person name="Yang X."/>
            <person name="Liu H."/>
            <person name="Ma Z."/>
            <person name="Zou Y."/>
            <person name="Zou M."/>
            <person name="Mao Y."/>
            <person name="Li X."/>
            <person name="Wang H."/>
            <person name="Chen T."/>
            <person name="Wang W."/>
            <person name="Yang R."/>
        </authorList>
    </citation>
    <scope>NUCLEOTIDE SEQUENCE [LARGE SCALE GENOMIC DNA]</scope>
    <source>
        <strain evidence="1">TTIB1903HZAU</strain>
        <tissue evidence="1">Muscle</tissue>
    </source>
</reference>
<gene>
    <name evidence="1" type="ORF">E1301_Tti022868</name>
</gene>
<dbReference type="Proteomes" id="UP000324632">
    <property type="component" value="Chromosome 3"/>
</dbReference>
<protein>
    <submittedName>
        <fullName evidence="1">Uncharacterized protein</fullName>
    </submittedName>
</protein>
<keyword evidence="2" id="KW-1185">Reference proteome</keyword>
<evidence type="ECO:0000313" key="1">
    <source>
        <dbReference type="EMBL" id="KAA0722768.1"/>
    </source>
</evidence>
<sequence>MRRSHPGGHFWQILEDWTGRCDLRPDLRPEPPANLQRIAKSIRALTNAPPDKRESGNRLRELARHNPSVLREIRMFS</sequence>
<dbReference type="AlphaFoldDB" id="A0A5A9PLS3"/>
<accession>A0A5A9PLS3</accession>
<dbReference type="EMBL" id="SOYY01000003">
    <property type="protein sequence ID" value="KAA0722768.1"/>
    <property type="molecule type" value="Genomic_DNA"/>
</dbReference>
<organism evidence="1 2">
    <name type="scientific">Triplophysa tibetana</name>
    <dbReference type="NCBI Taxonomy" id="1572043"/>
    <lineage>
        <taxon>Eukaryota</taxon>
        <taxon>Metazoa</taxon>
        <taxon>Chordata</taxon>
        <taxon>Craniata</taxon>
        <taxon>Vertebrata</taxon>
        <taxon>Euteleostomi</taxon>
        <taxon>Actinopterygii</taxon>
        <taxon>Neopterygii</taxon>
        <taxon>Teleostei</taxon>
        <taxon>Ostariophysi</taxon>
        <taxon>Cypriniformes</taxon>
        <taxon>Nemacheilidae</taxon>
        <taxon>Triplophysa</taxon>
    </lineage>
</organism>
<proteinExistence type="predicted"/>
<evidence type="ECO:0000313" key="2">
    <source>
        <dbReference type="Proteomes" id="UP000324632"/>
    </source>
</evidence>
<name>A0A5A9PLS3_9TELE</name>